<dbReference type="GO" id="GO:0044732">
    <property type="term" value="C:mitotic spindle pole body"/>
    <property type="evidence" value="ECO:0007669"/>
    <property type="project" value="UniProtKB-ARBA"/>
</dbReference>
<feature type="region of interest" description="Disordered" evidence="4">
    <location>
        <begin position="545"/>
        <end position="665"/>
    </location>
</feature>
<evidence type="ECO:0000256" key="2">
    <source>
        <dbReference type="ARBA" id="ARBA00022490"/>
    </source>
</evidence>
<evidence type="ECO:0000256" key="4">
    <source>
        <dbReference type="SAM" id="MobiDB-lite"/>
    </source>
</evidence>
<sequence>MAEPVKEDFSSEPVKEDFSYLPLPDRFAHKNWKVRKEGYEAAAKEFGNTPDESHPVFKPFVQDPGLFKGAVADSNVAAQQEGINALCAFLKYGGTQACTKTRNSAVSPIVEKGLSSTRAATKQSSLEAIMLYVELDKADPIIEEILPHLAHKQPKIVAAALSAITAMYHAYGVKVIDPKPVLKALPKVFSHADKNVRAEATNLVVEMYRWLREAMKPLFWNDLKPVQQQDLEKLFEPIKEEPRPKRERLLRSQQANGGLEDGMEGEDAEDEPQEVEEIDLTEPVDIFSKVPKDLHENLASKKWSDRKEALDALFAVANVPRIKEGPYDEIIAALAKCMKDTNIAVVTVAANCIDVLAKGQRKSFAKYRSRIMTPMLERLKEKKQLVADALGQALDSVFASTSLTDCLEEILEFLKHKNPQVKLETLKFLIRCLKHTREVPSDPEVKSIADTATKLLTESTEVTRAGGAEILGTLMKIMGERAMNPYLNGVDDIRKIKIKEYFEAAKVKAKNKPKPVAPPPKAAAAAAAAPPKKVFGQKAVAKAAANVKKPAPRASTPQAEEPASATLQPKQTTGRSIPSKLSGPSKSGLAPPSGGLKLQKRLAGPSNLSSPKRHVPSPNHDDGGTPAPKPTLSHRGLAGRPLGKPITTPSSEPSFPTPRASSITPAERAELEALRSENDRLQRTTSELHHEKAKLLSQIHELQHHNAQLIEDHTRDVLSIKAKETQLVRARSDAQAAEQALATQLRENERSRRELGRAAKGAADLTPQQQQRPADGDADLADGIYRDNHGMNGAARGGGRLAAAWPIATRACSARGVMRARRARRKRMADWRRGRLMRCRRVRRRWWGGSRARRGGWGGRGRGRGGRGRVGPEPIESWKRAAEVTSQLKARIEMMKAKQGLGRPQ</sequence>
<feature type="region of interest" description="Disordered" evidence="4">
    <location>
        <begin position="508"/>
        <end position="531"/>
    </location>
</feature>
<dbReference type="GO" id="GO:0000776">
    <property type="term" value="C:kinetochore"/>
    <property type="evidence" value="ECO:0007669"/>
    <property type="project" value="UniProtKB-ARBA"/>
</dbReference>
<dbReference type="GO" id="GO:1990571">
    <property type="term" value="P:meiotic centromere clustering"/>
    <property type="evidence" value="ECO:0007669"/>
    <property type="project" value="UniProtKB-ARBA"/>
</dbReference>
<dbReference type="Gene3D" id="1.25.10.10">
    <property type="entry name" value="Leucine-rich Repeat Variant"/>
    <property type="match status" value="2"/>
</dbReference>
<dbReference type="InterPro" id="IPR048491">
    <property type="entry name" value="XMAP215_CLASP_TOG"/>
</dbReference>
<dbReference type="Pfam" id="PF21042">
    <property type="entry name" value="Stu2_CTS"/>
    <property type="match status" value="1"/>
</dbReference>
<dbReference type="InterPro" id="IPR034085">
    <property type="entry name" value="TOG"/>
</dbReference>
<protein>
    <submittedName>
        <fullName evidence="6">Spindle pole body component</fullName>
    </submittedName>
</protein>
<feature type="compositionally biased region" description="Low complexity" evidence="4">
    <location>
        <begin position="645"/>
        <end position="658"/>
    </location>
</feature>
<dbReference type="SMART" id="SM01349">
    <property type="entry name" value="TOG"/>
    <property type="match status" value="2"/>
</dbReference>
<feature type="region of interest" description="Disordered" evidence="4">
    <location>
        <begin position="236"/>
        <end position="275"/>
    </location>
</feature>
<dbReference type="SUPFAM" id="SSF48371">
    <property type="entry name" value="ARM repeat"/>
    <property type="match status" value="1"/>
</dbReference>
<dbReference type="FunFam" id="1.25.10.10:FF:000019">
    <property type="entry name" value="Cytoskeleton-associated protein 5"/>
    <property type="match status" value="1"/>
</dbReference>
<gene>
    <name evidence="6" type="ORF">FRX48_05262</name>
</gene>
<proteinExistence type="predicted"/>
<dbReference type="PANTHER" id="PTHR12609">
    <property type="entry name" value="MICROTUBULE ASSOCIATED PROTEIN XMAP215"/>
    <property type="match status" value="1"/>
</dbReference>
<dbReference type="GO" id="GO:0046785">
    <property type="term" value="P:microtubule polymerization"/>
    <property type="evidence" value="ECO:0007669"/>
    <property type="project" value="InterPro"/>
</dbReference>
<comment type="subcellular location">
    <subcellularLocation>
        <location evidence="1">Cytoplasm</location>
        <location evidence="1">Cytoskeleton</location>
        <location evidence="1">Microtubule organizing center</location>
        <location evidence="1">Spindle pole body</location>
    </subcellularLocation>
</comment>
<accession>A0A5M8PN37</accession>
<dbReference type="GO" id="GO:0051315">
    <property type="term" value="P:attachment of mitotic spindle microtubules to kinetochore"/>
    <property type="evidence" value="ECO:0007669"/>
    <property type="project" value="UniProtKB-ARBA"/>
</dbReference>
<dbReference type="Pfam" id="PF21041">
    <property type="entry name" value="XMAP215_CLASP_TOG"/>
    <property type="match status" value="2"/>
</dbReference>
<reference evidence="6 7" key="1">
    <citation type="submission" date="2019-09" db="EMBL/GenBank/DDBJ databases">
        <title>The hologenome of the rock-dwelling lichen Lasallia pustulata.</title>
        <authorList>
            <person name="Greshake Tzovaras B."/>
            <person name="Segers F."/>
            <person name="Bicker A."/>
            <person name="Dal Grande F."/>
            <person name="Otte J."/>
            <person name="Hankeln T."/>
            <person name="Schmitt I."/>
            <person name="Ebersberger I."/>
        </authorList>
    </citation>
    <scope>NUCLEOTIDE SEQUENCE [LARGE SCALE GENOMIC DNA]</scope>
    <source>
        <strain evidence="6">A1-1</strain>
    </source>
</reference>
<evidence type="ECO:0000256" key="3">
    <source>
        <dbReference type="ARBA" id="ARBA00023212"/>
    </source>
</evidence>
<dbReference type="Proteomes" id="UP000324767">
    <property type="component" value="Unassembled WGS sequence"/>
</dbReference>
<keyword evidence="3" id="KW-0206">Cytoskeleton</keyword>
<name>A0A5M8PN37_9LECA</name>
<dbReference type="AlphaFoldDB" id="A0A5M8PN37"/>
<dbReference type="InterPro" id="IPR045110">
    <property type="entry name" value="XMAP215"/>
</dbReference>
<dbReference type="GO" id="GO:0061863">
    <property type="term" value="F:microtubule plus end polymerase"/>
    <property type="evidence" value="ECO:0007669"/>
    <property type="project" value="InterPro"/>
</dbReference>
<dbReference type="InterPro" id="IPR011989">
    <property type="entry name" value="ARM-like"/>
</dbReference>
<dbReference type="GO" id="GO:0030951">
    <property type="term" value="P:establishment or maintenance of microtubule cytoskeleton polarity"/>
    <property type="evidence" value="ECO:0007669"/>
    <property type="project" value="InterPro"/>
</dbReference>
<dbReference type="GO" id="GO:1990498">
    <property type="term" value="C:mitotic spindle microtubule"/>
    <property type="evidence" value="ECO:0007669"/>
    <property type="project" value="UniProtKB-ARBA"/>
</dbReference>
<feature type="compositionally biased region" description="Low complexity" evidence="4">
    <location>
        <begin position="522"/>
        <end position="531"/>
    </location>
</feature>
<feature type="domain" description="TOG" evidence="5">
    <location>
        <begin position="8"/>
        <end position="244"/>
    </location>
</feature>
<dbReference type="EMBL" id="VXIT01000008">
    <property type="protein sequence ID" value="KAA6410951.1"/>
    <property type="molecule type" value="Genomic_DNA"/>
</dbReference>
<dbReference type="InterPro" id="IPR048492">
    <property type="entry name" value="Stu2_CTS"/>
</dbReference>
<dbReference type="GO" id="GO:0051010">
    <property type="term" value="F:microtubule plus-end binding"/>
    <property type="evidence" value="ECO:0007669"/>
    <property type="project" value="InterPro"/>
</dbReference>
<feature type="compositionally biased region" description="Polar residues" evidence="4">
    <location>
        <begin position="565"/>
        <end position="576"/>
    </location>
</feature>
<evidence type="ECO:0000313" key="7">
    <source>
        <dbReference type="Proteomes" id="UP000324767"/>
    </source>
</evidence>
<dbReference type="FunFam" id="1.25.10.10:FF:000282">
    <property type="entry name" value="Spindle pole body component"/>
    <property type="match status" value="1"/>
</dbReference>
<dbReference type="GO" id="GO:0099070">
    <property type="term" value="C:static microtubule bundle"/>
    <property type="evidence" value="ECO:0007669"/>
    <property type="project" value="UniProtKB-ARBA"/>
</dbReference>
<dbReference type="InterPro" id="IPR016024">
    <property type="entry name" value="ARM-type_fold"/>
</dbReference>
<feature type="region of interest" description="Disordered" evidence="4">
    <location>
        <begin position="742"/>
        <end position="781"/>
    </location>
</feature>
<keyword evidence="2" id="KW-0963">Cytoplasm</keyword>
<feature type="region of interest" description="Disordered" evidence="4">
    <location>
        <begin position="856"/>
        <end position="876"/>
    </location>
</feature>
<feature type="compositionally biased region" description="Basic and acidic residues" evidence="4">
    <location>
        <begin position="236"/>
        <end position="250"/>
    </location>
</feature>
<dbReference type="GO" id="GO:0005881">
    <property type="term" value="C:cytoplasmic microtubule"/>
    <property type="evidence" value="ECO:0007669"/>
    <property type="project" value="UniProtKB-ARBA"/>
</dbReference>
<organism evidence="6 7">
    <name type="scientific">Lasallia pustulata</name>
    <dbReference type="NCBI Taxonomy" id="136370"/>
    <lineage>
        <taxon>Eukaryota</taxon>
        <taxon>Fungi</taxon>
        <taxon>Dikarya</taxon>
        <taxon>Ascomycota</taxon>
        <taxon>Pezizomycotina</taxon>
        <taxon>Lecanoromycetes</taxon>
        <taxon>OSLEUM clade</taxon>
        <taxon>Umbilicariomycetidae</taxon>
        <taxon>Umbilicariales</taxon>
        <taxon>Umbilicariaceae</taxon>
        <taxon>Lasallia</taxon>
    </lineage>
</organism>
<feature type="domain" description="TOG" evidence="5">
    <location>
        <begin position="279"/>
        <end position="511"/>
    </location>
</feature>
<comment type="caution">
    <text evidence="6">The sequence shown here is derived from an EMBL/GenBank/DDBJ whole genome shotgun (WGS) entry which is preliminary data.</text>
</comment>
<feature type="compositionally biased region" description="Acidic residues" evidence="4">
    <location>
        <begin position="261"/>
        <end position="275"/>
    </location>
</feature>
<dbReference type="GO" id="GO:0000022">
    <property type="term" value="P:mitotic spindle elongation"/>
    <property type="evidence" value="ECO:0007669"/>
    <property type="project" value="UniProtKB-ARBA"/>
</dbReference>
<evidence type="ECO:0000259" key="5">
    <source>
        <dbReference type="SMART" id="SM01349"/>
    </source>
</evidence>
<evidence type="ECO:0000313" key="6">
    <source>
        <dbReference type="EMBL" id="KAA6410951.1"/>
    </source>
</evidence>
<feature type="compositionally biased region" description="Basic and acidic residues" evidence="4">
    <location>
        <begin position="746"/>
        <end position="757"/>
    </location>
</feature>
<evidence type="ECO:0000256" key="1">
    <source>
        <dbReference type="ARBA" id="ARBA00004317"/>
    </source>
</evidence>
<dbReference type="OrthoDB" id="205662at2759"/>